<accession>A0A091DYD4</accession>
<dbReference type="InterPro" id="IPR012349">
    <property type="entry name" value="Split_barrel_FMN-bd"/>
</dbReference>
<dbReference type="InterPro" id="IPR000195">
    <property type="entry name" value="Rab-GAP-TBC_dom"/>
</dbReference>
<evidence type="ECO:0000256" key="4">
    <source>
        <dbReference type="SAM" id="MobiDB-lite"/>
    </source>
</evidence>
<dbReference type="InterPro" id="IPR011993">
    <property type="entry name" value="PH-like_dom_sf"/>
</dbReference>
<dbReference type="SUPFAM" id="SSF47923">
    <property type="entry name" value="Ypt/Rab-GAP domain of gyp1p"/>
    <property type="match status" value="2"/>
</dbReference>
<dbReference type="Pfam" id="PF13883">
    <property type="entry name" value="CREG_beta-barrel"/>
    <property type="match status" value="1"/>
</dbReference>
<evidence type="ECO:0000256" key="1">
    <source>
        <dbReference type="ARBA" id="ARBA00022468"/>
    </source>
</evidence>
<dbReference type="FunFam" id="1.10.8.270:FF:000002">
    <property type="entry name" value="TBC1 domain family member 9B"/>
    <property type="match status" value="1"/>
</dbReference>
<dbReference type="FunFam" id="2.30.29.30:FF:000259">
    <property type="entry name" value="TBC1 domain family member 8"/>
    <property type="match status" value="1"/>
</dbReference>
<gene>
    <name evidence="6" type="ORF">H920_10778</name>
</gene>
<reference evidence="6 7" key="1">
    <citation type="submission" date="2013-11" db="EMBL/GenBank/DDBJ databases">
        <title>The Damaraland mole rat (Fukomys damarensis) genome and evolution of African mole rats.</title>
        <authorList>
            <person name="Gladyshev V.N."/>
            <person name="Fang X."/>
        </authorList>
    </citation>
    <scope>NUCLEOTIDE SEQUENCE [LARGE SCALE GENOMIC DNA]</scope>
    <source>
        <tissue evidence="6">Liver</tissue>
    </source>
</reference>
<dbReference type="eggNOG" id="KOG4347">
    <property type="taxonomic scope" value="Eukaryota"/>
</dbReference>
<dbReference type="FunFam" id="2.30.29.30:FF:000013">
    <property type="entry name" value="Putative TBC1 domain family member 8B"/>
    <property type="match status" value="1"/>
</dbReference>
<feature type="domain" description="Rab-GAP TBC" evidence="5">
    <location>
        <begin position="652"/>
        <end position="839"/>
    </location>
</feature>
<keyword evidence="3" id="KW-0175">Coiled coil</keyword>
<evidence type="ECO:0000256" key="3">
    <source>
        <dbReference type="SAM" id="Coils"/>
    </source>
</evidence>
<dbReference type="Gene3D" id="2.30.29.30">
    <property type="entry name" value="Pleckstrin-homology domain (PH domain)/Phosphotyrosine-binding domain (PTB)"/>
    <property type="match status" value="2"/>
</dbReference>
<dbReference type="PANTHER" id="PTHR47666:SF2">
    <property type="entry name" value="TBC1 DOMAIN FAMILY MEMBER 8 ISOFORM X1"/>
    <property type="match status" value="1"/>
</dbReference>
<dbReference type="InterPro" id="IPR055343">
    <property type="entry name" value="CREG_beta-barrel"/>
</dbReference>
<dbReference type="Pfam" id="PF00566">
    <property type="entry name" value="RabGAP-TBC"/>
    <property type="match status" value="1"/>
</dbReference>
<dbReference type="GO" id="GO:0005096">
    <property type="term" value="F:GTPase activator activity"/>
    <property type="evidence" value="ECO:0007669"/>
    <property type="project" value="UniProtKB-KW"/>
</dbReference>
<dbReference type="InterPro" id="IPR004182">
    <property type="entry name" value="GRAM"/>
</dbReference>
<dbReference type="Gene3D" id="1.10.10.750">
    <property type="entry name" value="Ypt/Rab-GAP domain of gyp1p, domain 1"/>
    <property type="match status" value="1"/>
</dbReference>
<dbReference type="Proteomes" id="UP000028990">
    <property type="component" value="Unassembled WGS sequence"/>
</dbReference>
<dbReference type="EMBL" id="KN122853">
    <property type="protein sequence ID" value="KFO27821.1"/>
    <property type="molecule type" value="Genomic_DNA"/>
</dbReference>
<dbReference type="SUPFAM" id="SSF50475">
    <property type="entry name" value="FMN-binding split barrel"/>
    <property type="match status" value="1"/>
</dbReference>
<organism evidence="6 7">
    <name type="scientific">Fukomys damarensis</name>
    <name type="common">Damaraland mole rat</name>
    <name type="synonym">Cryptomys damarensis</name>
    <dbReference type="NCBI Taxonomy" id="885580"/>
    <lineage>
        <taxon>Eukaryota</taxon>
        <taxon>Metazoa</taxon>
        <taxon>Chordata</taxon>
        <taxon>Craniata</taxon>
        <taxon>Vertebrata</taxon>
        <taxon>Euteleostomi</taxon>
        <taxon>Mammalia</taxon>
        <taxon>Eutheria</taxon>
        <taxon>Euarchontoglires</taxon>
        <taxon>Glires</taxon>
        <taxon>Rodentia</taxon>
        <taxon>Hystricomorpha</taxon>
        <taxon>Bathyergidae</taxon>
        <taxon>Fukomys</taxon>
    </lineage>
</organism>
<dbReference type="Gene3D" id="1.10.238.10">
    <property type="entry name" value="EF-hand"/>
    <property type="match status" value="1"/>
</dbReference>
<dbReference type="STRING" id="885580.ENSFDAP00000016985"/>
<evidence type="ECO:0000259" key="5">
    <source>
        <dbReference type="PROSITE" id="PS50086"/>
    </source>
</evidence>
<dbReference type="GO" id="GO:0003008">
    <property type="term" value="P:system process"/>
    <property type="evidence" value="ECO:0007669"/>
    <property type="project" value="UniProtKB-ARBA"/>
</dbReference>
<dbReference type="Pfam" id="PF02893">
    <property type="entry name" value="GRAM"/>
    <property type="match status" value="2"/>
</dbReference>
<feature type="compositionally biased region" description="Polar residues" evidence="4">
    <location>
        <begin position="604"/>
        <end position="614"/>
    </location>
</feature>
<dbReference type="CDD" id="cd13349">
    <property type="entry name" value="PH-GRAM1_TBC1D8"/>
    <property type="match status" value="1"/>
</dbReference>
<dbReference type="SMART" id="SM00164">
    <property type="entry name" value="TBC"/>
    <property type="match status" value="1"/>
</dbReference>
<dbReference type="PANTHER" id="PTHR47666">
    <property type="entry name" value="PROTEIN VASCULAR ASSOCIATED DEATH 1, CHLOROPLASTIC"/>
    <property type="match status" value="1"/>
</dbReference>
<dbReference type="PROSITE" id="PS50086">
    <property type="entry name" value="TBC_RABGAP"/>
    <property type="match status" value="1"/>
</dbReference>
<dbReference type="InterPro" id="IPR036016">
    <property type="entry name" value="TBC1D8_PH-GRAM2"/>
</dbReference>
<name>A0A091DYD4_FUKDA</name>
<keyword evidence="1" id="KW-0343">GTPase activation</keyword>
<dbReference type="InterPro" id="IPR036009">
    <property type="entry name" value="TBC1D8_PH-GRAM1"/>
</dbReference>
<protein>
    <submittedName>
        <fullName evidence="6">TBC1 domain family member 8</fullName>
    </submittedName>
</protein>
<keyword evidence="2" id="KW-0677">Repeat</keyword>
<evidence type="ECO:0000313" key="7">
    <source>
        <dbReference type="Proteomes" id="UP000028990"/>
    </source>
</evidence>
<dbReference type="SMART" id="SM00568">
    <property type="entry name" value="GRAM"/>
    <property type="match status" value="2"/>
</dbReference>
<dbReference type="InterPro" id="IPR011992">
    <property type="entry name" value="EF-hand-dom_pair"/>
</dbReference>
<keyword evidence="7" id="KW-1185">Reference proteome</keyword>
<dbReference type="FunFam" id="1.10.238.10:FF:000119">
    <property type="entry name" value="TBC1 domain family member 9"/>
    <property type="match status" value="1"/>
</dbReference>
<dbReference type="InterPro" id="IPR035969">
    <property type="entry name" value="Rab-GAP_TBC_sf"/>
</dbReference>
<dbReference type="Gene3D" id="1.10.8.270">
    <property type="entry name" value="putative rabgap domain of human tbc1 domain family member 14 like domains"/>
    <property type="match status" value="1"/>
</dbReference>
<feature type="region of interest" description="Disordered" evidence="4">
    <location>
        <begin position="581"/>
        <end position="614"/>
    </location>
</feature>
<sequence>MPVTGVYGGPAPTDQWTSHAPQITEAACAGIQGLPFGSCLLISDGPFNNSTGTPFFYVTAKDPVVADLMKNPVASLMLPASEGEFCRKNIVDPEDPRCARLTLTGQMIMVTPEEVEFAKQAMFSSRDESLQAWDVFIQHIRETNVSDGPEDSGDDPRTTRTYADEDFVAPQDVFSWCNPALEHQASLDTEVLAVTGGRLVGALDAVLDSSARVAPFRILLQVPGSQVYSPIACGATLEEINQHWDWLEQNLLHTLSVFDNKDDIASFVKGKVKALIAEEASSRLAEQEEEPEKFREALVKFAARFNFPEAEKLVTYYSCCCWKGRVPRQGWLYLSINHLCFYSFFLGKELKLVIPWVDIQKLERTSNVFLTDTIRITTQNKERDFSMFLNLDEVFRIMEQLADVTLRRLLDNEVFDLDPDLQEPSQITKRDLEARAQNEFFRAFFRLPRKEKLRAVVDCALWTPFSRCHTAGRMFTSDSYICFASREDGRCTVVLPLREVVSIEKMEDTSLLPNPIIVSIRSKMAFQFIELRDREGLVESLLARLKQVHADHPVRYDDDMTTPVFYSSMCGDHKFGDLEMVSPQSSEESEKSPLPCPESLTPVFPQSGSQSPDSHLSREQIKVSLWNDHFSEYGRTVCMFRTEKIRKLVAMGIPEALRGRLWLLFSDAVTDLGSNPGYYGKLVEESLGRCCLVTEEIERDLHRSLPEHPAFQNETGIAALRRVLTAYAHRNPRIGYCQSMNILTSVLLLYAKEEEAFWLLVAVCERMLPDYFNHRVIGAQVDQSVFEELIKEHLPELAEHMNDLSALASVSLSWFLTLFLSIMPLESAVNVMDCFFYDGIKAIFQLGLAVLEATAEELCSSKDDGQALMILSRFLDHIKNEDSPGPSIGSHHAFFSDDQEPYPVTDIADLIRDSYEKFGDQSVEHIEHLRCKHRIRVLQGHEDTTRQNVVSRGPPPSGGEWARVVRWLTNEIEHLRCKHRIRVLQGHEDTTRQNVLRVVIPEVSISPEDLEELYDLFKREHMLSCYWAQPGPVALRHDPSRPYAEQYRIDARQFTRLFLLLSPWTCGAHTEILAERTFRLLDDNVDQLLEFRAFTSCLDIMYNGEMNEKIKLLYRLHIPPEPPQQEPGKFPGPKPLLAFTATDAYAEMEIWGWVRVCWSCTGNRAVMMPHFTSPFYECRGSRTLTENDRDSQSPLKNPLLSTSRPLVFGKPNGTYLSCDTVDYRKQLKQMIRDLAKEKDKTEKELPKMSQREFIQFCKTLYSMFHEDPEENELYQAIATVTTLLLQIGEVGQRGSSSQECSEELQAPAPSPDQDSIFVDPGKPVQDAQPFPEVVEGVWTVSLEHILASLLTEQSLVNFFEKPLDIKPKLENAKINQYNLNNLEMSRHLQPELKLGNA</sequence>
<feature type="coiled-coil region" evidence="3">
    <location>
        <begin position="1224"/>
        <end position="1251"/>
    </location>
</feature>
<dbReference type="CDD" id="cd13353">
    <property type="entry name" value="PH-GRAM2_TBC1D8"/>
    <property type="match status" value="1"/>
</dbReference>
<evidence type="ECO:0000256" key="2">
    <source>
        <dbReference type="ARBA" id="ARBA00022737"/>
    </source>
</evidence>
<dbReference type="Gene3D" id="2.30.110.10">
    <property type="entry name" value="Electron Transport, Fmn-binding Protein, Chain A"/>
    <property type="match status" value="1"/>
</dbReference>
<dbReference type="FunFam" id="1.10.472.80:FF:000030">
    <property type="entry name" value="TBC1 domain family member 8 isoform X2"/>
    <property type="match status" value="1"/>
</dbReference>
<dbReference type="Gene3D" id="1.10.472.80">
    <property type="entry name" value="Ypt/Rab-GAP domain of gyp1p, domain 3"/>
    <property type="match status" value="1"/>
</dbReference>
<evidence type="ECO:0000313" key="6">
    <source>
        <dbReference type="EMBL" id="KFO27821.1"/>
    </source>
</evidence>
<dbReference type="SUPFAM" id="SSF47473">
    <property type="entry name" value="EF-hand"/>
    <property type="match status" value="1"/>
</dbReference>
<proteinExistence type="predicted"/>